<proteinExistence type="predicted"/>
<accession>A0A9P4TEF1</accession>
<comment type="caution">
    <text evidence="2">The sequence shown here is derived from an EMBL/GenBank/DDBJ whole genome shotgun (WGS) entry which is preliminary data.</text>
</comment>
<keyword evidence="3" id="KW-1185">Reference proteome</keyword>
<evidence type="ECO:0000256" key="1">
    <source>
        <dbReference type="SAM" id="MobiDB-lite"/>
    </source>
</evidence>
<evidence type="ECO:0000313" key="2">
    <source>
        <dbReference type="EMBL" id="KAF3001960.1"/>
    </source>
</evidence>
<feature type="region of interest" description="Disordered" evidence="1">
    <location>
        <begin position="285"/>
        <end position="312"/>
    </location>
</feature>
<feature type="region of interest" description="Disordered" evidence="1">
    <location>
        <begin position="24"/>
        <end position="191"/>
    </location>
</feature>
<gene>
    <name evidence="2" type="ORF">E8E13_007343</name>
</gene>
<dbReference type="AlphaFoldDB" id="A0A9P4TEF1"/>
<dbReference type="EMBL" id="SWKU01000012">
    <property type="protein sequence ID" value="KAF3001960.1"/>
    <property type="molecule type" value="Genomic_DNA"/>
</dbReference>
<sequence>MYQRNVCPTVGALRRTFAADVAAAPRSSSRAFSASARRFDEPKDAAPASAAPAQDSRKARAANALKQISRLGANRRAQPGAGGLAKGNFPSGQLARGPRPAGELKITREPSGPTTGAAMARAPARLNLTRGPRAPGNASVGGKRGPNLRAREQKAGGGARKGASGPKKRQAGGEQDKEDKVESVTPEDVLSDGMVQQLLRLQRKEWDRTPYEPKYAPGSFAANQLIHTGREFFRGEAPPVKKWGPLEKMIGVVGMHNAEAHLKVRRVTDPHDDRLGDRREYFESGDVEAKAKGPKGKVVKASKSETKKAPATDAPVVLAQSAAAKVKQVLRVYRT</sequence>
<reference evidence="2" key="1">
    <citation type="submission" date="2019-04" db="EMBL/GenBank/DDBJ databases">
        <title>Sequencing of skin fungus with MAO and IRED activity.</title>
        <authorList>
            <person name="Marsaioli A.J."/>
            <person name="Bonatto J.M.C."/>
            <person name="Reis Junior O."/>
        </authorList>
    </citation>
    <scope>NUCLEOTIDE SEQUENCE</scope>
    <source>
        <strain evidence="2">30M1</strain>
    </source>
</reference>
<name>A0A9P4TEF1_CURKU</name>
<dbReference type="Proteomes" id="UP000801428">
    <property type="component" value="Unassembled WGS sequence"/>
</dbReference>
<evidence type="ECO:0000313" key="3">
    <source>
        <dbReference type="Proteomes" id="UP000801428"/>
    </source>
</evidence>
<protein>
    <submittedName>
        <fullName evidence="2">Uncharacterized protein</fullName>
    </submittedName>
</protein>
<feature type="compositionally biased region" description="Low complexity" evidence="1">
    <location>
        <begin position="24"/>
        <end position="36"/>
    </location>
</feature>
<organism evidence="2 3">
    <name type="scientific">Curvularia kusanoi</name>
    <name type="common">Cochliobolus kusanoi</name>
    <dbReference type="NCBI Taxonomy" id="90978"/>
    <lineage>
        <taxon>Eukaryota</taxon>
        <taxon>Fungi</taxon>
        <taxon>Dikarya</taxon>
        <taxon>Ascomycota</taxon>
        <taxon>Pezizomycotina</taxon>
        <taxon>Dothideomycetes</taxon>
        <taxon>Pleosporomycetidae</taxon>
        <taxon>Pleosporales</taxon>
        <taxon>Pleosporineae</taxon>
        <taxon>Pleosporaceae</taxon>
        <taxon>Curvularia</taxon>
    </lineage>
</organism>
<dbReference type="OrthoDB" id="3797824at2759"/>